<dbReference type="PANTHER" id="PTHR31793:SF24">
    <property type="entry name" value="LONG-CHAIN ACYL-COA THIOESTERASE FADM"/>
    <property type="match status" value="1"/>
</dbReference>
<gene>
    <name evidence="1" type="ORF">J0M35_05645</name>
</gene>
<dbReference type="Gene3D" id="3.10.129.10">
    <property type="entry name" value="Hotdog Thioesterase"/>
    <property type="match status" value="1"/>
</dbReference>
<dbReference type="EMBL" id="JAFLCK010000005">
    <property type="protein sequence ID" value="MBN8659825.1"/>
    <property type="molecule type" value="Genomic_DNA"/>
</dbReference>
<dbReference type="InterPro" id="IPR050563">
    <property type="entry name" value="4-hydroxybenzoyl-CoA_TE"/>
</dbReference>
<dbReference type="AlphaFoldDB" id="A0A8J7TLH8"/>
<evidence type="ECO:0000313" key="2">
    <source>
        <dbReference type="Proteomes" id="UP000664277"/>
    </source>
</evidence>
<protein>
    <submittedName>
        <fullName evidence="1">Acyl-CoA thioesterase</fullName>
    </submittedName>
</protein>
<proteinExistence type="predicted"/>
<accession>A0A8J7TLH8</accession>
<dbReference type="Pfam" id="PF13279">
    <property type="entry name" value="4HBT_2"/>
    <property type="match status" value="1"/>
</dbReference>
<dbReference type="CDD" id="cd00586">
    <property type="entry name" value="4HBT"/>
    <property type="match status" value="1"/>
</dbReference>
<dbReference type="PANTHER" id="PTHR31793">
    <property type="entry name" value="4-HYDROXYBENZOYL-COA THIOESTERASE FAMILY MEMBER"/>
    <property type="match status" value="1"/>
</dbReference>
<dbReference type="InterPro" id="IPR029069">
    <property type="entry name" value="HotDog_dom_sf"/>
</dbReference>
<sequence>MNAETDRFLAVTLDVRVSTYDIDYAGHVSNISYFRWLEDLRLKILEEYFPLDELMQEGYMPILAGSQIKYKRAIRLFDKPKGEMWISDITAATMTFSGRFLVNGEICTEASHQGLFISSTTARPCRLPPRIVEAYKTWQEKK</sequence>
<name>A0A8J7TLH8_9BACT</name>
<comment type="caution">
    <text evidence="1">The sequence shown here is derived from an EMBL/GenBank/DDBJ whole genome shotgun (WGS) entry which is preliminary data.</text>
</comment>
<organism evidence="1 2">
    <name type="scientific">Candidatus Obscuribacter phosphatis</name>
    <dbReference type="NCBI Taxonomy" id="1906157"/>
    <lineage>
        <taxon>Bacteria</taxon>
        <taxon>Bacillati</taxon>
        <taxon>Candidatus Melainabacteria</taxon>
        <taxon>Candidatus Obscuribacterales</taxon>
        <taxon>Candidatus Obscuribacteraceae</taxon>
        <taxon>Candidatus Obscuribacter</taxon>
    </lineage>
</organism>
<dbReference type="Proteomes" id="UP000664277">
    <property type="component" value="Unassembled WGS sequence"/>
</dbReference>
<dbReference type="GO" id="GO:0047617">
    <property type="term" value="F:fatty acyl-CoA hydrolase activity"/>
    <property type="evidence" value="ECO:0007669"/>
    <property type="project" value="TreeGrafter"/>
</dbReference>
<reference evidence="1" key="1">
    <citation type="submission" date="2021-02" db="EMBL/GenBank/DDBJ databases">
        <title>Genome-Resolved Metagenomics of a Microbial Community Performing Photosynthetic Biological Nutrient Removal.</title>
        <authorList>
            <person name="Mcdaniel E.A."/>
        </authorList>
    </citation>
    <scope>NUCLEOTIDE SEQUENCE</scope>
    <source>
        <strain evidence="1">UWPOB_OBS1</strain>
    </source>
</reference>
<evidence type="ECO:0000313" key="1">
    <source>
        <dbReference type="EMBL" id="MBN8659825.1"/>
    </source>
</evidence>
<dbReference type="SUPFAM" id="SSF54637">
    <property type="entry name" value="Thioesterase/thiol ester dehydrase-isomerase"/>
    <property type="match status" value="1"/>
</dbReference>